<organism evidence="1 2">
    <name type="scientific">Phyllobacterium zundukense</name>
    <dbReference type="NCBI Taxonomy" id="1867719"/>
    <lineage>
        <taxon>Bacteria</taxon>
        <taxon>Pseudomonadati</taxon>
        <taxon>Pseudomonadota</taxon>
        <taxon>Alphaproteobacteria</taxon>
        <taxon>Hyphomicrobiales</taxon>
        <taxon>Phyllobacteriaceae</taxon>
        <taxon>Phyllobacterium</taxon>
    </lineage>
</organism>
<keyword evidence="1" id="KW-0614">Plasmid</keyword>
<reference evidence="1" key="1">
    <citation type="submission" date="2022-09" db="EMBL/GenBank/DDBJ databases">
        <title>Interaction between co-microsymbionts with complementary sets of symbiotic genes in legume-rhizobium systems.</title>
        <authorList>
            <person name="Safronova V."/>
            <person name="Sazanova A."/>
            <person name="Afonin A."/>
            <person name="Chirak E."/>
        </authorList>
    </citation>
    <scope>NUCLEOTIDE SEQUENCE</scope>
    <source>
        <strain evidence="1">A18/3m</strain>
    </source>
</reference>
<name>A0ACD4CXC0_9HYPH</name>
<geneLocation type="plasmid" evidence="1 2">
    <name>p_unnamed2</name>
</geneLocation>
<evidence type="ECO:0000313" key="2">
    <source>
        <dbReference type="Proteomes" id="UP001061991"/>
    </source>
</evidence>
<accession>A0ACD4CXC0</accession>
<dbReference type="Proteomes" id="UP001061991">
    <property type="component" value="Plasmid p_unnamed2"/>
</dbReference>
<proteinExistence type="predicted"/>
<evidence type="ECO:0000313" key="1">
    <source>
        <dbReference type="EMBL" id="UXN58209.1"/>
    </source>
</evidence>
<protein>
    <submittedName>
        <fullName evidence="1">Uncharacterized protein</fullName>
    </submittedName>
</protein>
<gene>
    <name evidence="1" type="ORF">N8E88_05160</name>
</gene>
<sequence>MKAPLQQKTIGETTQKFGLPELIGAAVLALILASIFYALIKSKCTCFSEAQSEFFDVRTGRSYNLLEVKDMRDLNLLLAVIAIVLVLFQTVPTNRPPVSNRHWIGLKDADLAVFVFTAALAAIVAAMAVSL</sequence>
<keyword evidence="2" id="KW-1185">Reference proteome</keyword>
<dbReference type="EMBL" id="CP104971">
    <property type="protein sequence ID" value="UXN58209.1"/>
    <property type="molecule type" value="Genomic_DNA"/>
</dbReference>